<dbReference type="GO" id="GO:0005634">
    <property type="term" value="C:nucleus"/>
    <property type="evidence" value="ECO:0007669"/>
    <property type="project" value="TreeGrafter"/>
</dbReference>
<dbReference type="InterPro" id="IPR009057">
    <property type="entry name" value="Homeodomain-like_sf"/>
</dbReference>
<dbReference type="SMART" id="SM00674">
    <property type="entry name" value="CENPB"/>
    <property type="match status" value="1"/>
</dbReference>
<reference evidence="3" key="2">
    <citation type="submission" date="2025-09" db="UniProtKB">
        <authorList>
            <consortium name="Ensembl"/>
        </authorList>
    </citation>
    <scope>IDENTIFICATION</scope>
</reference>
<evidence type="ECO:0000259" key="2">
    <source>
        <dbReference type="PROSITE" id="PS51253"/>
    </source>
</evidence>
<dbReference type="Pfam" id="PF03221">
    <property type="entry name" value="HTH_Tnp_Tc5"/>
    <property type="match status" value="1"/>
</dbReference>
<dbReference type="Proteomes" id="UP000264820">
    <property type="component" value="Unplaced"/>
</dbReference>
<feature type="domain" description="HTH CENPB-type" evidence="2">
    <location>
        <begin position="78"/>
        <end position="156"/>
    </location>
</feature>
<protein>
    <recommendedName>
        <fullName evidence="2">HTH CENPB-type domain-containing protein</fullName>
    </recommendedName>
</protein>
<dbReference type="InterPro" id="IPR050863">
    <property type="entry name" value="CenT-Element_Derived"/>
</dbReference>
<dbReference type="Pfam" id="PF03184">
    <property type="entry name" value="DDE_1"/>
    <property type="match status" value="1"/>
</dbReference>
<keyword evidence="4" id="KW-1185">Reference proteome</keyword>
<dbReference type="Gene3D" id="1.10.10.60">
    <property type="entry name" value="Homeodomain-like"/>
    <property type="match status" value="2"/>
</dbReference>
<evidence type="ECO:0000313" key="3">
    <source>
        <dbReference type="Ensembl" id="ENSHCOP00000010408.1"/>
    </source>
</evidence>
<dbReference type="GeneTree" id="ENSGT00940000154420"/>
<reference evidence="3" key="1">
    <citation type="submission" date="2025-08" db="UniProtKB">
        <authorList>
            <consortium name="Ensembl"/>
        </authorList>
    </citation>
    <scope>IDENTIFICATION</scope>
</reference>
<dbReference type="AlphaFoldDB" id="A0A3Q2XZ49"/>
<sequence length="505" mass="58643">MDSLFKMPPQKSSVHNKPKRTNIMRTIELKKELIAKFESGTRVSDLAIQYNMAKSTISTILKKKEAIKAADVAKGVKTLTSRRHYRMEDVEKLLLQWVTERQARGEKVSEPIICERARQLYSDLTRHSPGDSADDFKASRGWFENFKKRSGIRYVVRKRETIRADKEGAKKFVEEFQSFVGCEGFLPQQVFNCDETGLFWKKMPKRTYITREEKSLRGHKPMKDRLTLLLCANATGDCKVKPLLVYHSETPRAFKKNNVQKNKLSVMWRANPKVLVTRQFFTEWFQEVFAPSVAEYLTEKNLPLKALLVLDAALVQPTGLGEDWRSEHDFITVKFLPPNTTALLQPMDQQLISNFKKLYTKALFQRCFEVTMETNLTLREFWKDHFNILHCLTILEKAWEQVTRRTVQLSWRKLWPASMVPRFFEGFEPDPTLETDVVDEIVSLGKFMGLEVDSDDVEELVEEHTLVLSNNHLQDIQQQGVPGDTSSEEEDFFENRICGLMYSGF</sequence>
<evidence type="ECO:0000256" key="1">
    <source>
        <dbReference type="ARBA" id="ARBA00023125"/>
    </source>
</evidence>
<dbReference type="PANTHER" id="PTHR19303">
    <property type="entry name" value="TRANSPOSON"/>
    <property type="match status" value="1"/>
</dbReference>
<organism evidence="3 4">
    <name type="scientific">Hippocampus comes</name>
    <name type="common">Tiger tail seahorse</name>
    <dbReference type="NCBI Taxonomy" id="109280"/>
    <lineage>
        <taxon>Eukaryota</taxon>
        <taxon>Metazoa</taxon>
        <taxon>Chordata</taxon>
        <taxon>Craniata</taxon>
        <taxon>Vertebrata</taxon>
        <taxon>Euteleostomi</taxon>
        <taxon>Actinopterygii</taxon>
        <taxon>Neopterygii</taxon>
        <taxon>Teleostei</taxon>
        <taxon>Neoteleostei</taxon>
        <taxon>Acanthomorphata</taxon>
        <taxon>Syngnathiaria</taxon>
        <taxon>Syngnathiformes</taxon>
        <taxon>Syngnathoidei</taxon>
        <taxon>Syngnathidae</taxon>
        <taxon>Hippocampus</taxon>
    </lineage>
</organism>
<dbReference type="OMA" id="CLHMIDK"/>
<evidence type="ECO:0000313" key="4">
    <source>
        <dbReference type="Proteomes" id="UP000264820"/>
    </source>
</evidence>
<dbReference type="PROSITE" id="PS51253">
    <property type="entry name" value="HTH_CENPB"/>
    <property type="match status" value="1"/>
</dbReference>
<name>A0A3Q2XZ49_HIPCM</name>
<keyword evidence="1" id="KW-0238">DNA-binding</keyword>
<dbReference type="InterPro" id="IPR006600">
    <property type="entry name" value="HTH_CenpB_DNA-bd_dom"/>
</dbReference>
<dbReference type="Ensembl" id="ENSHCOT00000016812.1">
    <property type="protein sequence ID" value="ENSHCOP00000010408.1"/>
    <property type="gene ID" value="ENSHCOG00000013003.1"/>
</dbReference>
<dbReference type="InterPro" id="IPR004875">
    <property type="entry name" value="DDE_SF_endonuclease_dom"/>
</dbReference>
<accession>A0A3Q2XZ49</accession>
<proteinExistence type="predicted"/>
<dbReference type="STRING" id="109280.ENSHCOP00000010408"/>
<dbReference type="GO" id="GO:0003677">
    <property type="term" value="F:DNA binding"/>
    <property type="evidence" value="ECO:0007669"/>
    <property type="project" value="UniProtKB-KW"/>
</dbReference>
<dbReference type="SUPFAM" id="SSF46689">
    <property type="entry name" value="Homeodomain-like"/>
    <property type="match status" value="2"/>
</dbReference>
<dbReference type="PANTHER" id="PTHR19303:SF27">
    <property type="entry name" value="HTH CENPB-TYPE DOMAIN-CONTAINING PROTEIN"/>
    <property type="match status" value="1"/>
</dbReference>